<dbReference type="GO" id="GO:0005524">
    <property type="term" value="F:ATP binding"/>
    <property type="evidence" value="ECO:0007669"/>
    <property type="project" value="UniProtKB-KW"/>
</dbReference>
<name>A0A2Z4NCC1_9BACT</name>
<reference evidence="7" key="1">
    <citation type="submission" date="2018-06" db="EMBL/GenBank/DDBJ databases">
        <title>Complete genome sequences of Mycoplasma anatis, M. anseris and M. cloacale type strains.</title>
        <authorList>
            <person name="Grozner D."/>
            <person name="Forro B."/>
            <person name="Sulyok K.M."/>
            <person name="Marton S."/>
            <person name="Kreizinger Z."/>
            <person name="Banyai K."/>
            <person name="Gyuranecz M."/>
        </authorList>
    </citation>
    <scope>NUCLEOTIDE SEQUENCE [LARGE SCALE GENOMIC DNA]</scope>
    <source>
        <strain evidence="7">ATCC 49234</strain>
    </source>
</reference>
<accession>A0A2Z4NCC1</accession>
<dbReference type="SMART" id="SM00382">
    <property type="entry name" value="AAA"/>
    <property type="match status" value="1"/>
</dbReference>
<evidence type="ECO:0000259" key="5">
    <source>
        <dbReference type="PROSITE" id="PS50893"/>
    </source>
</evidence>
<evidence type="ECO:0000256" key="4">
    <source>
        <dbReference type="ARBA" id="ARBA00022840"/>
    </source>
</evidence>
<dbReference type="AlphaFoldDB" id="A0A2Z4NCC1"/>
<organism evidence="6 7">
    <name type="scientific">[Mycoplasma] anseris</name>
    <dbReference type="NCBI Taxonomy" id="92400"/>
    <lineage>
        <taxon>Bacteria</taxon>
        <taxon>Bacillati</taxon>
        <taxon>Mycoplasmatota</taxon>
        <taxon>Mycoplasmoidales</taxon>
        <taxon>Metamycoplasmataceae</taxon>
        <taxon>Metamycoplasma</taxon>
    </lineage>
</organism>
<dbReference type="PANTHER" id="PTHR42711:SF5">
    <property type="entry name" value="ABC TRANSPORTER ATP-BINDING PROTEIN NATA"/>
    <property type="match status" value="1"/>
</dbReference>
<evidence type="ECO:0000256" key="3">
    <source>
        <dbReference type="ARBA" id="ARBA00022741"/>
    </source>
</evidence>
<evidence type="ECO:0000313" key="6">
    <source>
        <dbReference type="EMBL" id="AWX69204.1"/>
    </source>
</evidence>
<dbReference type="InterPro" id="IPR017871">
    <property type="entry name" value="ABC_transporter-like_CS"/>
</dbReference>
<dbReference type="Pfam" id="PF00005">
    <property type="entry name" value="ABC_tran"/>
    <property type="match status" value="1"/>
</dbReference>
<dbReference type="InterPro" id="IPR050763">
    <property type="entry name" value="ABC_transporter_ATP-binding"/>
</dbReference>
<comment type="similarity">
    <text evidence="1">Belongs to the ABC transporter superfamily.</text>
</comment>
<feature type="domain" description="ABC transporter" evidence="5">
    <location>
        <begin position="18"/>
        <end position="251"/>
    </location>
</feature>
<sequence>MRQENNQLQISKQNPLAIEIKNLRKSFKKNLALNDLSFSVKKGELFGFLGLNGAGKSTTLNIILGLLNKDDGTILINGVDASKDIINIKKSIGIVFQESILDAKLSVVQNLTTRASLYSSYFGKEKGLKQIVQEIMDEFQLNEIANREYGKLSGGQKRRVDIARALVHKPSILFLDEPTTGLDPSSRKLVWDILWKIQKERKLTILLTTHYMEEANNCDYAIIIEKGNKLAEGTPASLKTEYATAMVKLYGEQINPYLKNIAEIAKGFISWETSSDVNILRFKTYQEAKDFVKNNLDLISDYELLKGDMDEVFLNVTNAFKKGGK</sequence>
<dbReference type="InterPro" id="IPR003593">
    <property type="entry name" value="AAA+_ATPase"/>
</dbReference>
<dbReference type="RefSeq" id="WP_052169660.1">
    <property type="nucleotide sequence ID" value="NZ_CP030140.1"/>
</dbReference>
<dbReference type="Proteomes" id="UP000250218">
    <property type="component" value="Chromosome"/>
</dbReference>
<dbReference type="KEGG" id="mane:DP065_00290"/>
<dbReference type="InterPro" id="IPR003439">
    <property type="entry name" value="ABC_transporter-like_ATP-bd"/>
</dbReference>
<dbReference type="PROSITE" id="PS00211">
    <property type="entry name" value="ABC_TRANSPORTER_1"/>
    <property type="match status" value="1"/>
</dbReference>
<dbReference type="EMBL" id="CP030140">
    <property type="protein sequence ID" value="AWX69204.1"/>
    <property type="molecule type" value="Genomic_DNA"/>
</dbReference>
<evidence type="ECO:0000313" key="7">
    <source>
        <dbReference type="Proteomes" id="UP000250218"/>
    </source>
</evidence>
<evidence type="ECO:0000256" key="1">
    <source>
        <dbReference type="ARBA" id="ARBA00005417"/>
    </source>
</evidence>
<proteinExistence type="inferred from homology"/>
<dbReference type="GO" id="GO:0016887">
    <property type="term" value="F:ATP hydrolysis activity"/>
    <property type="evidence" value="ECO:0007669"/>
    <property type="project" value="InterPro"/>
</dbReference>
<keyword evidence="3" id="KW-0547">Nucleotide-binding</keyword>
<keyword evidence="2" id="KW-0813">Transport</keyword>
<gene>
    <name evidence="6" type="ORF">DP065_00290</name>
</gene>
<dbReference type="PROSITE" id="PS50893">
    <property type="entry name" value="ABC_TRANSPORTER_2"/>
    <property type="match status" value="1"/>
</dbReference>
<keyword evidence="7" id="KW-1185">Reference proteome</keyword>
<dbReference type="InterPro" id="IPR027417">
    <property type="entry name" value="P-loop_NTPase"/>
</dbReference>
<protein>
    <submittedName>
        <fullName evidence="6">ABC transporter ATP-binding protein</fullName>
    </submittedName>
</protein>
<dbReference type="SUPFAM" id="SSF52540">
    <property type="entry name" value="P-loop containing nucleoside triphosphate hydrolases"/>
    <property type="match status" value="1"/>
</dbReference>
<keyword evidence="4 6" id="KW-0067">ATP-binding</keyword>
<dbReference type="PANTHER" id="PTHR42711">
    <property type="entry name" value="ABC TRANSPORTER ATP-BINDING PROTEIN"/>
    <property type="match status" value="1"/>
</dbReference>
<evidence type="ECO:0000256" key="2">
    <source>
        <dbReference type="ARBA" id="ARBA00022448"/>
    </source>
</evidence>
<dbReference type="Gene3D" id="3.40.50.300">
    <property type="entry name" value="P-loop containing nucleotide triphosphate hydrolases"/>
    <property type="match status" value="1"/>
</dbReference>